<dbReference type="Proteomes" id="UP000198339">
    <property type="component" value="Unassembled WGS sequence"/>
</dbReference>
<proteinExistence type="predicted"/>
<organism evidence="1 2">
    <name type="scientific">Sphingopyxis indica</name>
    <dbReference type="NCBI Taxonomy" id="436663"/>
    <lineage>
        <taxon>Bacteria</taxon>
        <taxon>Pseudomonadati</taxon>
        <taxon>Pseudomonadota</taxon>
        <taxon>Alphaproteobacteria</taxon>
        <taxon>Sphingomonadales</taxon>
        <taxon>Sphingomonadaceae</taxon>
        <taxon>Sphingopyxis</taxon>
    </lineage>
</organism>
<name>A0A239KM54_9SPHN</name>
<sequence>MKIYQFPTFRIETQLFHTPGAGYDGGLTSGGAQFITPEPGGFGVLEIAPAIIDTEWDAPLASWVMSKIGGQIFRVRLAPSPQIAYSRRRGMAAVPWDNGQTWSNQENWDGDFTGTYSAAALKGTLEVQFDLTGVGPIVSPGHVIGHAYDCYLIDEISYAGDIATATVTTPLRRDFAPGDNCYLRPWFTGRISNGSDVRAPYNNLGHLRPGNIVLYEALVA</sequence>
<dbReference type="AlphaFoldDB" id="A0A239KM54"/>
<evidence type="ECO:0000313" key="1">
    <source>
        <dbReference type="EMBL" id="SNT19477.1"/>
    </source>
</evidence>
<reference evidence="1 2" key="1">
    <citation type="submission" date="2017-06" db="EMBL/GenBank/DDBJ databases">
        <authorList>
            <person name="Kim H.J."/>
            <person name="Triplett B.A."/>
        </authorList>
    </citation>
    <scope>NUCLEOTIDE SEQUENCE [LARGE SCALE GENOMIC DNA]</scope>
    <source>
        <strain evidence="1 2">DS15</strain>
    </source>
</reference>
<dbReference type="RefSeq" id="WP_141134027.1">
    <property type="nucleotide sequence ID" value="NZ_FZPA01000015.1"/>
</dbReference>
<evidence type="ECO:0000313" key="2">
    <source>
        <dbReference type="Proteomes" id="UP000198339"/>
    </source>
</evidence>
<dbReference type="OrthoDB" id="7858556at2"/>
<accession>A0A239KM54</accession>
<dbReference type="EMBL" id="FZPA01000015">
    <property type="protein sequence ID" value="SNT19477.1"/>
    <property type="molecule type" value="Genomic_DNA"/>
</dbReference>
<keyword evidence="2" id="KW-1185">Reference proteome</keyword>
<gene>
    <name evidence="1" type="ORF">SAMN06295955_11556</name>
</gene>
<protein>
    <submittedName>
        <fullName evidence="1">Uncharacterized protein</fullName>
    </submittedName>
</protein>